<dbReference type="GeneID" id="67015135"/>
<protein>
    <recommendedName>
        <fullName evidence="2">Cytosolic endo-beta-N-acetylglucosaminidase TIM barrel domain-containing protein</fullName>
    </recommendedName>
</protein>
<gene>
    <name evidence="3" type="ORF">ALTATR162_LOCUS3565</name>
</gene>
<accession>A0A8J2I290</accession>
<dbReference type="GO" id="GO:0005829">
    <property type="term" value="C:cytosol"/>
    <property type="evidence" value="ECO:0007669"/>
    <property type="project" value="UniProtKB-SubCell"/>
</dbReference>
<dbReference type="EMBL" id="CAJRGZ010000016">
    <property type="protein sequence ID" value="CAG5154335.1"/>
    <property type="molecule type" value="Genomic_DNA"/>
</dbReference>
<dbReference type="PANTHER" id="PTHR13246:SF1">
    <property type="entry name" value="CYTOSOLIC ENDO-BETA-N-ACETYLGLUCOSAMINIDASE"/>
    <property type="match status" value="1"/>
</dbReference>
<dbReference type="OrthoDB" id="284473at2759"/>
<proteinExistence type="predicted"/>
<feature type="domain" description="Cytosolic endo-beta-N-acetylglucosaminidase TIM barrel" evidence="2">
    <location>
        <begin position="104"/>
        <end position="419"/>
    </location>
</feature>
<dbReference type="InterPro" id="IPR032979">
    <property type="entry name" value="ENGase"/>
</dbReference>
<keyword evidence="4" id="KW-1185">Reference proteome</keyword>
<feature type="region of interest" description="Disordered" evidence="1">
    <location>
        <begin position="18"/>
        <end position="37"/>
    </location>
</feature>
<evidence type="ECO:0000256" key="1">
    <source>
        <dbReference type="SAM" id="MobiDB-lite"/>
    </source>
</evidence>
<comment type="caution">
    <text evidence="3">The sequence shown here is derived from an EMBL/GenBank/DDBJ whole genome shotgun (WGS) entry which is preliminary data.</text>
</comment>
<dbReference type="Pfam" id="PF03644">
    <property type="entry name" value="Glyco_hydro_85"/>
    <property type="match status" value="1"/>
</dbReference>
<dbReference type="RefSeq" id="XP_043167108.1">
    <property type="nucleotide sequence ID" value="XM_043311173.1"/>
</dbReference>
<dbReference type="PANTHER" id="PTHR13246">
    <property type="entry name" value="ENDO BETA N-ACETYLGLUCOSAMINIDASE"/>
    <property type="match status" value="1"/>
</dbReference>
<evidence type="ECO:0000313" key="4">
    <source>
        <dbReference type="Proteomes" id="UP000676310"/>
    </source>
</evidence>
<dbReference type="Proteomes" id="UP000676310">
    <property type="component" value="Unassembled WGS sequence"/>
</dbReference>
<evidence type="ECO:0000313" key="3">
    <source>
        <dbReference type="EMBL" id="CAG5154335.1"/>
    </source>
</evidence>
<sequence length="704" mass="79501">MAHLLGWKDILRPIRDGYRHLFPTPDTGPTPEQRRQQRGLDRLKGFAYFDTFDQLESWNETDSDPLQRANTPLLRGTAETTTDNLGKTPVLLIHDYSGNYHDYESVQPVGVDKEFYSCEYLQFVDTFVYFSHKLVCVPPPMWTNTLHRNGVEALGTFLIEPQTEGSERLLQRTTDEFGEMHFPMAKKLDRIATHYGFDGWLVNIEKPFPSQVWNAEVLEAFLRQLKGNLGVNKRLIWYDALTTSNKVSYQNAVNFSNLDFAKACGSILTNYCWKDIDVSESAKWSLYSKFLPQGNIYFGVDVWAQNKSSFTHPRVTYPEYGGGGTNTGVAVAKLAESGLSVGIFAPAWSFEHFPGHERDVERTVWESTLLPEKIDCSCGDCASRHPPNKELAVLRTAKERVAGSEHLFYTDFSRAFGTHGGDAKHLFDGYDMHAQLGQQSILPRPAILGIREGPITLSHHIETEPNGHVLVIDVTQNRLTDAESIEEWLPLYKLDMPADGSLHLLTVLSTKITPYTSPQTKDVLISIYFKTTSAIHYIPLPLSRDPKKLVDQIPQSRIQELGVHVKGAWSSPLGEPVRLMSIAEICITPGFSLQERHVFEITQVWLEERGEGERRQTRLCWTYGGSTGSDCEDAGMPWSDVTGPFAHFEIRSSGRLLFGRAYALEYILNDKFIDRSAGEKLEIEVVGIGFDGRELAKKKVELQL</sequence>
<organism evidence="3 4">
    <name type="scientific">Alternaria atra</name>
    <dbReference type="NCBI Taxonomy" id="119953"/>
    <lineage>
        <taxon>Eukaryota</taxon>
        <taxon>Fungi</taxon>
        <taxon>Dikarya</taxon>
        <taxon>Ascomycota</taxon>
        <taxon>Pezizomycotina</taxon>
        <taxon>Dothideomycetes</taxon>
        <taxon>Pleosporomycetidae</taxon>
        <taxon>Pleosporales</taxon>
        <taxon>Pleosporineae</taxon>
        <taxon>Pleosporaceae</taxon>
        <taxon>Alternaria</taxon>
        <taxon>Alternaria sect. Ulocladioides</taxon>
    </lineage>
</organism>
<evidence type="ECO:0000259" key="2">
    <source>
        <dbReference type="Pfam" id="PF03644"/>
    </source>
</evidence>
<dbReference type="Gene3D" id="3.20.20.80">
    <property type="entry name" value="Glycosidases"/>
    <property type="match status" value="1"/>
</dbReference>
<reference evidence="3" key="1">
    <citation type="submission" date="2021-05" db="EMBL/GenBank/DDBJ databases">
        <authorList>
            <person name="Stam R."/>
        </authorList>
    </citation>
    <scope>NUCLEOTIDE SEQUENCE</scope>
    <source>
        <strain evidence="3">CS162</strain>
    </source>
</reference>
<dbReference type="AlphaFoldDB" id="A0A8J2I290"/>
<dbReference type="InterPro" id="IPR005201">
    <property type="entry name" value="TIM_ENGase"/>
</dbReference>
<dbReference type="GO" id="GO:0033925">
    <property type="term" value="F:mannosyl-glycoprotein endo-beta-N-acetylglucosaminidase activity"/>
    <property type="evidence" value="ECO:0007669"/>
    <property type="project" value="UniProtKB-EC"/>
</dbReference>
<name>A0A8J2I290_9PLEO</name>